<keyword evidence="2" id="KW-1185">Reference proteome</keyword>
<gene>
    <name evidence="1" type="ORF">L798_11502</name>
</gene>
<organism evidence="1 2">
    <name type="scientific">Zootermopsis nevadensis</name>
    <name type="common">Dampwood termite</name>
    <dbReference type="NCBI Taxonomy" id="136037"/>
    <lineage>
        <taxon>Eukaryota</taxon>
        <taxon>Metazoa</taxon>
        <taxon>Ecdysozoa</taxon>
        <taxon>Arthropoda</taxon>
        <taxon>Hexapoda</taxon>
        <taxon>Insecta</taxon>
        <taxon>Pterygota</taxon>
        <taxon>Neoptera</taxon>
        <taxon>Polyneoptera</taxon>
        <taxon>Dictyoptera</taxon>
        <taxon>Blattodea</taxon>
        <taxon>Blattoidea</taxon>
        <taxon>Termitoidae</taxon>
        <taxon>Termopsidae</taxon>
        <taxon>Zootermopsis</taxon>
    </lineage>
</organism>
<dbReference type="EMBL" id="KK852865">
    <property type="protein sequence ID" value="KDR14747.1"/>
    <property type="molecule type" value="Genomic_DNA"/>
</dbReference>
<dbReference type="InParanoid" id="A0A067R8I4"/>
<proteinExistence type="predicted"/>
<protein>
    <submittedName>
        <fullName evidence="1">Uncharacterized protein</fullName>
    </submittedName>
</protein>
<accession>A0A067R8I4</accession>
<sequence length="63" mass="6979">MTNVLLTKAELRNPVSSTPTCGIIMSTLTLRHSTLRNESSNSVIRKAADTITSTDRCGPRFWK</sequence>
<name>A0A067R8I4_ZOONE</name>
<evidence type="ECO:0000313" key="2">
    <source>
        <dbReference type="Proteomes" id="UP000027135"/>
    </source>
</evidence>
<dbReference type="AlphaFoldDB" id="A0A067R8I4"/>
<evidence type="ECO:0000313" key="1">
    <source>
        <dbReference type="EMBL" id="KDR14747.1"/>
    </source>
</evidence>
<reference evidence="1 2" key="1">
    <citation type="journal article" date="2014" name="Nat. Commun.">
        <title>Molecular traces of alternative social organization in a termite genome.</title>
        <authorList>
            <person name="Terrapon N."/>
            <person name="Li C."/>
            <person name="Robertson H.M."/>
            <person name="Ji L."/>
            <person name="Meng X."/>
            <person name="Booth W."/>
            <person name="Chen Z."/>
            <person name="Childers C.P."/>
            <person name="Glastad K.M."/>
            <person name="Gokhale K."/>
            <person name="Gowin J."/>
            <person name="Gronenberg W."/>
            <person name="Hermansen R.A."/>
            <person name="Hu H."/>
            <person name="Hunt B.G."/>
            <person name="Huylmans A.K."/>
            <person name="Khalil S.M."/>
            <person name="Mitchell R.D."/>
            <person name="Munoz-Torres M.C."/>
            <person name="Mustard J.A."/>
            <person name="Pan H."/>
            <person name="Reese J.T."/>
            <person name="Scharf M.E."/>
            <person name="Sun F."/>
            <person name="Vogel H."/>
            <person name="Xiao J."/>
            <person name="Yang W."/>
            <person name="Yang Z."/>
            <person name="Yang Z."/>
            <person name="Zhou J."/>
            <person name="Zhu J."/>
            <person name="Brent C.S."/>
            <person name="Elsik C.G."/>
            <person name="Goodisman M.A."/>
            <person name="Liberles D.A."/>
            <person name="Roe R.M."/>
            <person name="Vargo E.L."/>
            <person name="Vilcinskas A."/>
            <person name="Wang J."/>
            <person name="Bornberg-Bauer E."/>
            <person name="Korb J."/>
            <person name="Zhang G."/>
            <person name="Liebig J."/>
        </authorList>
    </citation>
    <scope>NUCLEOTIDE SEQUENCE [LARGE SCALE GENOMIC DNA]</scope>
    <source>
        <tissue evidence="1">Whole organism</tissue>
    </source>
</reference>
<dbReference type="Proteomes" id="UP000027135">
    <property type="component" value="Unassembled WGS sequence"/>
</dbReference>